<protein>
    <submittedName>
        <fullName evidence="1">Uncharacterized protein</fullName>
    </submittedName>
</protein>
<accession>A0A077QZ32</accession>
<organism evidence="1">
    <name type="scientific">Melanopsichium pennsylvanicum 4</name>
    <dbReference type="NCBI Taxonomy" id="1398559"/>
    <lineage>
        <taxon>Eukaryota</taxon>
        <taxon>Fungi</taxon>
        <taxon>Dikarya</taxon>
        <taxon>Basidiomycota</taxon>
        <taxon>Ustilaginomycotina</taxon>
        <taxon>Ustilaginomycetes</taxon>
        <taxon>Ustilaginales</taxon>
        <taxon>Ustilaginaceae</taxon>
        <taxon>Melanopsichium</taxon>
    </lineage>
</organism>
<dbReference type="AlphaFoldDB" id="A0A077QZ32"/>
<proteinExistence type="predicted"/>
<sequence>MNEEKRGTARVLAQGAVNSNEILTPGRLIIGLSLKLRVSEVTLAVGNGSGLQSNAMGPMQIFHEMSGRDGAISTSLVQQNLAQ</sequence>
<dbReference type="EMBL" id="HG529511">
    <property type="protein sequence ID" value="CDI51598.1"/>
    <property type="molecule type" value="Genomic_DNA"/>
</dbReference>
<name>A0A077QZ32_9BASI</name>
<evidence type="ECO:0000313" key="1">
    <source>
        <dbReference type="EMBL" id="CDI51598.1"/>
    </source>
</evidence>
<reference evidence="1" key="1">
    <citation type="journal article" date="2014" name="Genome Biol. Evol.">
        <title>Gene Loss Rather Than Gene Gain Is Associated with a Host Jump from Monocots to Dicots in the Smut Fungus Melanopsichium pennsylvanicum.</title>
        <authorList>
            <person name="Sharma R."/>
            <person name="Mishra B."/>
            <person name="Runge F."/>
            <person name="Thines M."/>
        </authorList>
    </citation>
    <scope>NUCLEOTIDE SEQUENCE</scope>
    <source>
        <strain evidence="1">4</strain>
    </source>
</reference>